<name>A0A385Z4Z7_9PSED</name>
<dbReference type="InterPro" id="IPR021218">
    <property type="entry name" value="DUF2784"/>
</dbReference>
<dbReference type="Proteomes" id="UP000265560">
    <property type="component" value="Chromosome"/>
</dbReference>
<dbReference type="EMBL" id="CP032419">
    <property type="protein sequence ID" value="AYC33610.1"/>
    <property type="molecule type" value="Genomic_DNA"/>
</dbReference>
<keyword evidence="3" id="KW-1185">Reference proteome</keyword>
<gene>
    <name evidence="2" type="ORF">D3880_15135</name>
</gene>
<accession>A0A385Z4Z7</accession>
<evidence type="ECO:0000256" key="1">
    <source>
        <dbReference type="SAM" id="Phobius"/>
    </source>
</evidence>
<dbReference type="OrthoDB" id="370375at2"/>
<sequence>MDIGWWYRLAADAVVVVHGLFILFVLCGGLLVLRWPRLAWLHLPAAGWGALVELRHLVCPLTPLENSLRQAAGEAGYATGFVEHYLIPLIYPPGLTVQVQLWLGGAVILVNLVVYGWLWLRWRKGRR</sequence>
<dbReference type="Pfam" id="PF10861">
    <property type="entry name" value="DUF2784"/>
    <property type="match status" value="1"/>
</dbReference>
<feature type="transmembrane region" description="Helical" evidence="1">
    <location>
        <begin position="101"/>
        <end position="120"/>
    </location>
</feature>
<dbReference type="AlphaFoldDB" id="A0A385Z4Z7"/>
<keyword evidence="1" id="KW-0812">Transmembrane</keyword>
<proteinExistence type="predicted"/>
<evidence type="ECO:0000313" key="3">
    <source>
        <dbReference type="Proteomes" id="UP000265560"/>
    </source>
</evidence>
<organism evidence="2 3">
    <name type="scientific">Pseudomonas cavernae</name>
    <dbReference type="NCBI Taxonomy" id="2320867"/>
    <lineage>
        <taxon>Bacteria</taxon>
        <taxon>Pseudomonadati</taxon>
        <taxon>Pseudomonadota</taxon>
        <taxon>Gammaproteobacteria</taxon>
        <taxon>Pseudomonadales</taxon>
        <taxon>Pseudomonadaceae</taxon>
        <taxon>Pseudomonas</taxon>
    </lineage>
</organism>
<feature type="transmembrane region" description="Helical" evidence="1">
    <location>
        <begin position="6"/>
        <end position="33"/>
    </location>
</feature>
<reference evidence="3" key="1">
    <citation type="submission" date="2018-09" db="EMBL/GenBank/DDBJ databases">
        <authorList>
            <person name="Zhu H."/>
        </authorList>
    </citation>
    <scope>NUCLEOTIDE SEQUENCE [LARGE SCALE GENOMIC DNA]</scope>
    <source>
        <strain evidence="3">K2W31S-8</strain>
    </source>
</reference>
<dbReference type="RefSeq" id="WP_119894265.1">
    <property type="nucleotide sequence ID" value="NZ_CP032419.1"/>
</dbReference>
<dbReference type="KEGG" id="pcav:D3880_15135"/>
<protein>
    <submittedName>
        <fullName evidence="2">DUF2784 domain-containing protein</fullName>
    </submittedName>
</protein>
<evidence type="ECO:0000313" key="2">
    <source>
        <dbReference type="EMBL" id="AYC33610.1"/>
    </source>
</evidence>
<keyword evidence="1" id="KW-1133">Transmembrane helix</keyword>
<keyword evidence="1" id="KW-0472">Membrane</keyword>